<evidence type="ECO:0000313" key="9">
    <source>
        <dbReference type="RefSeq" id="XP_039139012.1"/>
    </source>
</evidence>
<sequence>MPRGRRRPRRRPASPPQEPMDLEQEVLDQSNAEEQPDLATLTGIMRELMLMMRNQNHQHASRGSRDLLTEFGQHAPSFEGTTDLIVVEYWVKQIERTFRAMQSPDEDKVRLASYMLRNSAALWFERELRLKGEDAFKTWEQFKEAFYAKYFPLSRRAQMERQFLNLKQGSMTVEEYEAEFDRLSQFAPSLVEDENNKSYRFVEGLKNHIRRALVPFLRLPYVDVVGIAKDLEITWQETQDSGRREQQWNRGLNPWKSQSSGSSFGHSKGKHRSRPYSRPSASSSGSGSRGSAGSVTQEIRSPTCGGHHSQAECRRAARTCFRCGSQKHFVAQCPQSPPWT</sequence>
<dbReference type="InterPro" id="IPR005162">
    <property type="entry name" value="Retrotrans_gag_dom"/>
</dbReference>
<dbReference type="Pfam" id="PF03732">
    <property type="entry name" value="Retrotrans_gag"/>
    <property type="match status" value="1"/>
</dbReference>
<dbReference type="Proteomes" id="UP001515500">
    <property type="component" value="Chromosome 14"/>
</dbReference>
<feature type="region of interest" description="Disordered" evidence="2">
    <location>
        <begin position="1"/>
        <end position="35"/>
    </location>
</feature>
<evidence type="ECO:0000256" key="1">
    <source>
        <dbReference type="PROSITE-ProRule" id="PRU00047"/>
    </source>
</evidence>
<dbReference type="RefSeq" id="XP_039139012.1">
    <property type="nucleotide sequence ID" value="XM_039283078.1"/>
</dbReference>
<evidence type="ECO:0000313" key="6">
    <source>
        <dbReference type="RefSeq" id="XP_039139009.1"/>
    </source>
</evidence>
<dbReference type="RefSeq" id="XP_039139011.1">
    <property type="nucleotide sequence ID" value="XM_039283077.1"/>
</dbReference>
<dbReference type="GO" id="GO:0008270">
    <property type="term" value="F:zinc ion binding"/>
    <property type="evidence" value="ECO:0007669"/>
    <property type="project" value="UniProtKB-KW"/>
</dbReference>
<dbReference type="AlphaFoldDB" id="A0AB40CGE3"/>
<dbReference type="Gene3D" id="4.10.60.10">
    <property type="entry name" value="Zinc finger, CCHC-type"/>
    <property type="match status" value="1"/>
</dbReference>
<accession>A0AB40CGE3</accession>
<evidence type="ECO:0000313" key="4">
    <source>
        <dbReference type="Proteomes" id="UP001515500"/>
    </source>
</evidence>
<feature type="domain" description="CCHC-type" evidence="3">
    <location>
        <begin position="320"/>
        <end position="335"/>
    </location>
</feature>
<reference evidence="5 6" key="1">
    <citation type="submission" date="2025-04" db="UniProtKB">
        <authorList>
            <consortium name="RefSeq"/>
        </authorList>
    </citation>
    <scope>IDENTIFICATION</scope>
</reference>
<feature type="compositionally biased region" description="Basic residues" evidence="2">
    <location>
        <begin position="1"/>
        <end position="12"/>
    </location>
</feature>
<dbReference type="RefSeq" id="XP_039139008.1">
    <property type="nucleotide sequence ID" value="XM_039283074.1"/>
</dbReference>
<dbReference type="SMART" id="SM00343">
    <property type="entry name" value="ZnF_C2HC"/>
    <property type="match status" value="1"/>
</dbReference>
<dbReference type="InterPro" id="IPR001878">
    <property type="entry name" value="Znf_CCHC"/>
</dbReference>
<gene>
    <name evidence="5 6 7 8 9" type="primary">LOC120276350</name>
</gene>
<evidence type="ECO:0000313" key="7">
    <source>
        <dbReference type="RefSeq" id="XP_039139010.1"/>
    </source>
</evidence>
<keyword evidence="1" id="KW-0479">Metal-binding</keyword>
<feature type="compositionally biased region" description="Low complexity" evidence="2">
    <location>
        <begin position="256"/>
        <end position="266"/>
    </location>
</feature>
<dbReference type="RefSeq" id="XP_039139010.1">
    <property type="nucleotide sequence ID" value="XM_039283076.1"/>
</dbReference>
<dbReference type="GO" id="GO:0003676">
    <property type="term" value="F:nucleic acid binding"/>
    <property type="evidence" value="ECO:0007669"/>
    <property type="project" value="InterPro"/>
</dbReference>
<evidence type="ECO:0000256" key="2">
    <source>
        <dbReference type="SAM" id="MobiDB-lite"/>
    </source>
</evidence>
<keyword evidence="1" id="KW-0863">Zinc-finger</keyword>
<evidence type="ECO:0000259" key="3">
    <source>
        <dbReference type="PROSITE" id="PS50158"/>
    </source>
</evidence>
<keyword evidence="4" id="KW-1185">Reference proteome</keyword>
<name>A0AB40CGE3_DIOCR</name>
<keyword evidence="1" id="KW-0862">Zinc</keyword>
<feature type="region of interest" description="Disordered" evidence="2">
    <location>
        <begin position="238"/>
        <end position="308"/>
    </location>
</feature>
<feature type="compositionally biased region" description="Low complexity" evidence="2">
    <location>
        <begin position="276"/>
        <end position="294"/>
    </location>
</feature>
<organism evidence="4 9">
    <name type="scientific">Dioscorea cayennensis subsp. rotundata</name>
    <name type="common">White Guinea yam</name>
    <name type="synonym">Dioscorea rotundata</name>
    <dbReference type="NCBI Taxonomy" id="55577"/>
    <lineage>
        <taxon>Eukaryota</taxon>
        <taxon>Viridiplantae</taxon>
        <taxon>Streptophyta</taxon>
        <taxon>Embryophyta</taxon>
        <taxon>Tracheophyta</taxon>
        <taxon>Spermatophyta</taxon>
        <taxon>Magnoliopsida</taxon>
        <taxon>Liliopsida</taxon>
        <taxon>Dioscoreales</taxon>
        <taxon>Dioscoreaceae</taxon>
        <taxon>Dioscorea</taxon>
    </lineage>
</organism>
<evidence type="ECO:0000313" key="5">
    <source>
        <dbReference type="RefSeq" id="XP_039139008.1"/>
    </source>
</evidence>
<dbReference type="GeneID" id="120276350"/>
<dbReference type="PROSITE" id="PS50158">
    <property type="entry name" value="ZF_CCHC"/>
    <property type="match status" value="1"/>
</dbReference>
<evidence type="ECO:0000313" key="8">
    <source>
        <dbReference type="RefSeq" id="XP_039139011.1"/>
    </source>
</evidence>
<dbReference type="RefSeq" id="XP_039139009.1">
    <property type="nucleotide sequence ID" value="XM_039283075.1"/>
</dbReference>
<dbReference type="PANTHER" id="PTHR34482">
    <property type="entry name" value="DNA DAMAGE-INDUCIBLE PROTEIN 1-LIKE"/>
    <property type="match status" value="1"/>
</dbReference>
<proteinExistence type="predicted"/>
<protein>
    <submittedName>
        <fullName evidence="5 6">Uncharacterized protein LOC120276350</fullName>
    </submittedName>
</protein>